<accession>A0A327R8F4</accession>
<evidence type="ECO:0000313" key="2">
    <source>
        <dbReference type="Proteomes" id="UP000248703"/>
    </source>
</evidence>
<reference evidence="1 2" key="1">
    <citation type="submission" date="2018-06" db="EMBL/GenBank/DDBJ databases">
        <title>Genomic Encyclopedia of Archaeal and Bacterial Type Strains, Phase II (KMG-II): from individual species to whole genera.</title>
        <authorList>
            <person name="Goeker M."/>
        </authorList>
    </citation>
    <scope>NUCLEOTIDE SEQUENCE [LARGE SCALE GENOMIC DNA]</scope>
    <source>
        <strain evidence="1 2">DSM 24464</strain>
    </source>
</reference>
<dbReference type="AlphaFoldDB" id="A0A327R8F4"/>
<dbReference type="Proteomes" id="UP000248703">
    <property type="component" value="Unassembled WGS sequence"/>
</dbReference>
<organism evidence="1 2">
    <name type="scientific">Olleya aquimaris</name>
    <dbReference type="NCBI Taxonomy" id="639310"/>
    <lineage>
        <taxon>Bacteria</taxon>
        <taxon>Pseudomonadati</taxon>
        <taxon>Bacteroidota</taxon>
        <taxon>Flavobacteriia</taxon>
        <taxon>Flavobacteriales</taxon>
        <taxon>Flavobacteriaceae</taxon>
    </lineage>
</organism>
<gene>
    <name evidence="1" type="ORF">LY08_02233</name>
</gene>
<proteinExistence type="predicted"/>
<evidence type="ECO:0000313" key="1">
    <source>
        <dbReference type="EMBL" id="RAJ12951.1"/>
    </source>
</evidence>
<dbReference type="RefSeq" id="WP_111660505.1">
    <property type="nucleotide sequence ID" value="NZ_QLLO01000008.1"/>
</dbReference>
<dbReference type="EMBL" id="QLLO01000008">
    <property type="protein sequence ID" value="RAJ12951.1"/>
    <property type="molecule type" value="Genomic_DNA"/>
</dbReference>
<evidence type="ECO:0008006" key="3">
    <source>
        <dbReference type="Google" id="ProtNLM"/>
    </source>
</evidence>
<dbReference type="OrthoDB" id="1098088at2"/>
<name>A0A327R8F4_9FLAO</name>
<comment type="caution">
    <text evidence="1">The sequence shown here is derived from an EMBL/GenBank/DDBJ whole genome shotgun (WGS) entry which is preliminary data.</text>
</comment>
<protein>
    <recommendedName>
        <fullName evidence="3">Peptidase M48 domain-containing protein</fullName>
    </recommendedName>
</protein>
<keyword evidence="2" id="KW-1185">Reference proteome</keyword>
<sequence length="201" mass="23479">MRLILIINLLMTQFTQAQYTIPESIKEEVNIALSYYPELKDTSINFEFKKSIKKSTMQAQPVFSTLLNSKNNRRYNIFISKTVNISGELFYTKDMPKDVIIGWIGHELGHIMDYKNRGGLNLIWFGLKYLLSSHSIIKAERAADTYAIRAGMEDYILKTKDFILNQSNIDKKYLSRINKYYLSPEEIMEVIKERDLEVSKL</sequence>